<reference evidence="2 3" key="1">
    <citation type="submission" date="2016-08" db="EMBL/GenBank/DDBJ databases">
        <title>Genomes of anaerobic fungi encode conserved fungal cellulosomes for biomass hydrolysis.</title>
        <authorList>
            <consortium name="DOE Joint Genome Institute"/>
            <person name="Haitjema C.H."/>
            <person name="Gilmore S.P."/>
            <person name="Henske J.K."/>
            <person name="Solomon K.V."/>
            <person name="De Groot R."/>
            <person name="Kuo A."/>
            <person name="Mondo S.J."/>
            <person name="Salamov A.A."/>
            <person name="Labutti K."/>
            <person name="Zhao Z."/>
            <person name="Chiniquy J."/>
            <person name="Barry K."/>
            <person name="Brewer H.M."/>
            <person name="Purvine S.O."/>
            <person name="Wright A.T."/>
            <person name="Boxma B."/>
            <person name="Van Alen T."/>
            <person name="Hackstein J.H."/>
            <person name="Baker S.E."/>
            <person name="Grigoriev I.V."/>
            <person name="O'Malley M.A."/>
        </authorList>
    </citation>
    <scope>NUCLEOTIDE SEQUENCE [LARGE SCALE GENOMIC DNA]</scope>
    <source>
        <strain evidence="3">finn</strain>
    </source>
</reference>
<name>A0A1Y1VQI8_9FUNG</name>
<dbReference type="EMBL" id="MCFH01000001">
    <property type="protein sequence ID" value="ORX61121.1"/>
    <property type="molecule type" value="Genomic_DNA"/>
</dbReference>
<comment type="caution">
    <text evidence="2">The sequence shown here is derived from an EMBL/GenBank/DDBJ whole genome shotgun (WGS) entry which is preliminary data.</text>
</comment>
<organism evidence="2 3">
    <name type="scientific">Piromyces finnis</name>
    <dbReference type="NCBI Taxonomy" id="1754191"/>
    <lineage>
        <taxon>Eukaryota</taxon>
        <taxon>Fungi</taxon>
        <taxon>Fungi incertae sedis</taxon>
        <taxon>Chytridiomycota</taxon>
        <taxon>Chytridiomycota incertae sedis</taxon>
        <taxon>Neocallimastigomycetes</taxon>
        <taxon>Neocallimastigales</taxon>
        <taxon>Neocallimastigaceae</taxon>
        <taxon>Piromyces</taxon>
    </lineage>
</organism>
<keyword evidence="3" id="KW-1185">Reference proteome</keyword>
<proteinExistence type="predicted"/>
<evidence type="ECO:0000313" key="2">
    <source>
        <dbReference type="EMBL" id="ORX61121.1"/>
    </source>
</evidence>
<reference evidence="2 3" key="2">
    <citation type="submission" date="2016-08" db="EMBL/GenBank/DDBJ databases">
        <title>Pervasive Adenine N6-methylation of Active Genes in Fungi.</title>
        <authorList>
            <consortium name="DOE Joint Genome Institute"/>
            <person name="Mondo S.J."/>
            <person name="Dannebaum R.O."/>
            <person name="Kuo R.C."/>
            <person name="Labutti K."/>
            <person name="Haridas S."/>
            <person name="Kuo A."/>
            <person name="Salamov A."/>
            <person name="Ahrendt S.R."/>
            <person name="Lipzen A."/>
            <person name="Sullivan W."/>
            <person name="Andreopoulos W.B."/>
            <person name="Clum A."/>
            <person name="Lindquist E."/>
            <person name="Daum C."/>
            <person name="Ramamoorthy G.K."/>
            <person name="Gryganskyi A."/>
            <person name="Culley D."/>
            <person name="Magnuson J.K."/>
            <person name="James T.Y."/>
            <person name="O'Malley M.A."/>
            <person name="Stajich J.E."/>
            <person name="Spatafora J.W."/>
            <person name="Visel A."/>
            <person name="Grigoriev I.V."/>
        </authorList>
    </citation>
    <scope>NUCLEOTIDE SEQUENCE [LARGE SCALE GENOMIC DNA]</scope>
    <source>
        <strain evidence="3">finn</strain>
    </source>
</reference>
<gene>
    <name evidence="2" type="ORF">BCR36DRAFT_273234</name>
</gene>
<evidence type="ECO:0000313" key="3">
    <source>
        <dbReference type="Proteomes" id="UP000193719"/>
    </source>
</evidence>
<sequence>MTITIKTDSNENVKKSDSTTVNDNVDENLANKNNEDIFRHRTLEEYYKNLDKLIKDRTNSVSLTSKNPAYNPYHPLLIHAEDSMGPNVITILGIS</sequence>
<feature type="compositionally biased region" description="Basic and acidic residues" evidence="1">
    <location>
        <begin position="8"/>
        <end position="17"/>
    </location>
</feature>
<dbReference type="Proteomes" id="UP000193719">
    <property type="component" value="Unassembled WGS sequence"/>
</dbReference>
<feature type="region of interest" description="Disordered" evidence="1">
    <location>
        <begin position="1"/>
        <end position="34"/>
    </location>
</feature>
<dbReference type="AlphaFoldDB" id="A0A1Y1VQI8"/>
<accession>A0A1Y1VQI8</accession>
<dbReference type="OrthoDB" id="10606681at2759"/>
<protein>
    <submittedName>
        <fullName evidence="2">Uncharacterized protein</fullName>
    </submittedName>
</protein>
<evidence type="ECO:0000256" key="1">
    <source>
        <dbReference type="SAM" id="MobiDB-lite"/>
    </source>
</evidence>